<dbReference type="PRINTS" id="PR00344">
    <property type="entry name" value="BCTRLSENSOR"/>
</dbReference>
<proteinExistence type="predicted"/>
<feature type="modified residue" description="4-aspartylphosphate" evidence="9">
    <location>
        <position position="552"/>
    </location>
</feature>
<feature type="coiled-coil region" evidence="10">
    <location>
        <begin position="614"/>
        <end position="641"/>
    </location>
</feature>
<dbReference type="RefSeq" id="WP_272417067.1">
    <property type="nucleotide sequence ID" value="NZ_JAGTJJ010000002.1"/>
</dbReference>
<dbReference type="Pfam" id="PF08448">
    <property type="entry name" value="PAS_4"/>
    <property type="match status" value="1"/>
</dbReference>
<keyword evidence="3 9" id="KW-0597">Phosphoprotein</keyword>
<dbReference type="InterPro" id="IPR013656">
    <property type="entry name" value="PAS_4"/>
</dbReference>
<dbReference type="EMBL" id="JAGTJJ010000002">
    <property type="protein sequence ID" value="MDC3980036.1"/>
    <property type="molecule type" value="Genomic_DNA"/>
</dbReference>
<dbReference type="InterPro" id="IPR000014">
    <property type="entry name" value="PAS"/>
</dbReference>
<dbReference type="CDD" id="cd00130">
    <property type="entry name" value="PAS"/>
    <property type="match status" value="2"/>
</dbReference>
<dbReference type="FunFam" id="3.30.565.10:FF:000006">
    <property type="entry name" value="Sensor histidine kinase WalK"/>
    <property type="match status" value="1"/>
</dbReference>
<feature type="domain" description="Response regulatory" evidence="13">
    <location>
        <begin position="504"/>
        <end position="619"/>
    </location>
</feature>
<feature type="region of interest" description="Disordered" evidence="11">
    <location>
        <begin position="1"/>
        <end position="32"/>
    </location>
</feature>
<feature type="domain" description="Histidine kinase" evidence="12">
    <location>
        <begin position="774"/>
        <end position="991"/>
    </location>
</feature>
<dbReference type="Pfam" id="PF08447">
    <property type="entry name" value="PAS_3"/>
    <property type="match status" value="1"/>
</dbReference>
<keyword evidence="4" id="KW-0808">Transferase</keyword>
<dbReference type="InterPro" id="IPR035965">
    <property type="entry name" value="PAS-like_dom_sf"/>
</dbReference>
<keyword evidence="8" id="KW-0902">Two-component regulatory system</keyword>
<evidence type="ECO:0000256" key="8">
    <source>
        <dbReference type="ARBA" id="ARBA00023012"/>
    </source>
</evidence>
<feature type="domain" description="PAC" evidence="15">
    <location>
        <begin position="711"/>
        <end position="763"/>
    </location>
</feature>
<dbReference type="FunFam" id="3.30.565.10:FF:000037">
    <property type="entry name" value="Hybrid sensor histidine kinase/response regulator"/>
    <property type="match status" value="1"/>
</dbReference>
<gene>
    <name evidence="16" type="ORF">KEG57_05965</name>
</gene>
<dbReference type="InterPro" id="IPR036890">
    <property type="entry name" value="HATPase_C_sf"/>
</dbReference>
<dbReference type="Pfam" id="PF00512">
    <property type="entry name" value="HisKA"/>
    <property type="match status" value="2"/>
</dbReference>
<feature type="domain" description="Histidine kinase" evidence="12">
    <location>
        <begin position="227"/>
        <end position="445"/>
    </location>
</feature>
<dbReference type="CDD" id="cd00082">
    <property type="entry name" value="HisKA"/>
    <property type="match status" value="2"/>
</dbReference>
<dbReference type="InterPro" id="IPR003661">
    <property type="entry name" value="HisK_dim/P_dom"/>
</dbReference>
<dbReference type="PROSITE" id="PS50112">
    <property type="entry name" value="PAS"/>
    <property type="match status" value="1"/>
</dbReference>
<dbReference type="Pfam" id="PF02518">
    <property type="entry name" value="HATPase_c"/>
    <property type="match status" value="2"/>
</dbReference>
<dbReference type="InterPro" id="IPR013655">
    <property type="entry name" value="PAS_fold_3"/>
</dbReference>
<evidence type="ECO:0000256" key="6">
    <source>
        <dbReference type="ARBA" id="ARBA00022777"/>
    </source>
</evidence>
<evidence type="ECO:0000259" key="13">
    <source>
        <dbReference type="PROSITE" id="PS50110"/>
    </source>
</evidence>
<comment type="catalytic activity">
    <reaction evidence="1">
        <text>ATP + protein L-histidine = ADP + protein N-phospho-L-histidine.</text>
        <dbReference type="EC" id="2.7.13.3"/>
    </reaction>
</comment>
<keyword evidence="5" id="KW-0547">Nucleotide-binding</keyword>
<dbReference type="Gene3D" id="3.40.50.2300">
    <property type="match status" value="2"/>
</dbReference>
<comment type="caution">
    <text evidence="16">The sequence shown here is derived from an EMBL/GenBank/DDBJ whole genome shotgun (WGS) entry which is preliminary data.</text>
</comment>
<evidence type="ECO:0000256" key="4">
    <source>
        <dbReference type="ARBA" id="ARBA00022679"/>
    </source>
</evidence>
<evidence type="ECO:0000313" key="17">
    <source>
        <dbReference type="Proteomes" id="UP001151081"/>
    </source>
</evidence>
<evidence type="ECO:0000259" key="15">
    <source>
        <dbReference type="PROSITE" id="PS50113"/>
    </source>
</evidence>
<evidence type="ECO:0000256" key="2">
    <source>
        <dbReference type="ARBA" id="ARBA00012438"/>
    </source>
</evidence>
<dbReference type="NCBIfam" id="TIGR00229">
    <property type="entry name" value="sensory_box"/>
    <property type="match status" value="1"/>
</dbReference>
<dbReference type="SUPFAM" id="SSF47384">
    <property type="entry name" value="Homodimeric domain of signal transducing histidine kinase"/>
    <property type="match status" value="2"/>
</dbReference>
<dbReference type="SMART" id="SM00388">
    <property type="entry name" value="HisKA"/>
    <property type="match status" value="2"/>
</dbReference>
<dbReference type="SUPFAM" id="SSF55785">
    <property type="entry name" value="PYP-like sensor domain (PAS domain)"/>
    <property type="match status" value="2"/>
</dbReference>
<dbReference type="PROSITE" id="PS50109">
    <property type="entry name" value="HIS_KIN"/>
    <property type="match status" value="2"/>
</dbReference>
<dbReference type="PANTHER" id="PTHR43547">
    <property type="entry name" value="TWO-COMPONENT HISTIDINE KINASE"/>
    <property type="match status" value="1"/>
</dbReference>
<dbReference type="AlphaFoldDB" id="A0A9X3X236"/>
<dbReference type="SMART" id="SM00086">
    <property type="entry name" value="PAC"/>
    <property type="match status" value="1"/>
</dbReference>
<reference evidence="16 17" key="1">
    <citation type="submission" date="2021-04" db="EMBL/GenBank/DDBJ databases">
        <title>Genome analysis of Polyangium sp.</title>
        <authorList>
            <person name="Li Y."/>
            <person name="Wang J."/>
        </authorList>
    </citation>
    <scope>NUCLEOTIDE SEQUENCE [LARGE SCALE GENOMIC DNA]</scope>
    <source>
        <strain evidence="16 17">SDU14</strain>
    </source>
</reference>
<dbReference type="SMART" id="SM00448">
    <property type="entry name" value="REC"/>
    <property type="match status" value="2"/>
</dbReference>
<evidence type="ECO:0000256" key="11">
    <source>
        <dbReference type="SAM" id="MobiDB-lite"/>
    </source>
</evidence>
<dbReference type="SMART" id="SM00387">
    <property type="entry name" value="HATPase_c"/>
    <property type="match status" value="2"/>
</dbReference>
<dbReference type="SMART" id="SM00091">
    <property type="entry name" value="PAS"/>
    <property type="match status" value="2"/>
</dbReference>
<keyword evidence="17" id="KW-1185">Reference proteome</keyword>
<dbReference type="PANTHER" id="PTHR43547:SF2">
    <property type="entry name" value="HYBRID SIGNAL TRANSDUCTION HISTIDINE KINASE C"/>
    <property type="match status" value="1"/>
</dbReference>
<dbReference type="CDD" id="cd16922">
    <property type="entry name" value="HATPase_EvgS-ArcB-TorS-like"/>
    <property type="match status" value="1"/>
</dbReference>
<dbReference type="Proteomes" id="UP001151081">
    <property type="component" value="Unassembled WGS sequence"/>
</dbReference>
<evidence type="ECO:0000256" key="10">
    <source>
        <dbReference type="SAM" id="Coils"/>
    </source>
</evidence>
<dbReference type="InterPro" id="IPR003594">
    <property type="entry name" value="HATPase_dom"/>
</dbReference>
<accession>A0A9X3X236</accession>
<evidence type="ECO:0000259" key="14">
    <source>
        <dbReference type="PROSITE" id="PS50112"/>
    </source>
</evidence>
<dbReference type="InterPro" id="IPR001610">
    <property type="entry name" value="PAC"/>
</dbReference>
<evidence type="ECO:0000256" key="5">
    <source>
        <dbReference type="ARBA" id="ARBA00022741"/>
    </source>
</evidence>
<evidence type="ECO:0000259" key="12">
    <source>
        <dbReference type="PROSITE" id="PS50109"/>
    </source>
</evidence>
<dbReference type="PROSITE" id="PS50110">
    <property type="entry name" value="RESPONSE_REGULATORY"/>
    <property type="match status" value="2"/>
</dbReference>
<dbReference type="EC" id="2.7.13.3" evidence="2"/>
<dbReference type="Gene3D" id="3.30.450.20">
    <property type="entry name" value="PAS domain"/>
    <property type="match status" value="2"/>
</dbReference>
<evidence type="ECO:0000313" key="16">
    <source>
        <dbReference type="EMBL" id="MDC3980036.1"/>
    </source>
</evidence>
<dbReference type="InterPro" id="IPR004358">
    <property type="entry name" value="Sig_transdc_His_kin-like_C"/>
</dbReference>
<dbReference type="FunFam" id="3.30.450.20:FF:000099">
    <property type="entry name" value="Sensory box sensor histidine kinase"/>
    <property type="match status" value="1"/>
</dbReference>
<evidence type="ECO:0000256" key="9">
    <source>
        <dbReference type="PROSITE-ProRule" id="PRU00169"/>
    </source>
</evidence>
<dbReference type="GO" id="GO:0000155">
    <property type="term" value="F:phosphorelay sensor kinase activity"/>
    <property type="evidence" value="ECO:0007669"/>
    <property type="project" value="InterPro"/>
</dbReference>
<dbReference type="Gene3D" id="3.30.565.10">
    <property type="entry name" value="Histidine kinase-like ATPase, C-terminal domain"/>
    <property type="match status" value="2"/>
</dbReference>
<feature type="modified residue" description="4-aspartylphosphate" evidence="9">
    <location>
        <position position="1069"/>
    </location>
</feature>
<protein>
    <recommendedName>
        <fullName evidence="2">histidine kinase</fullName>
        <ecNumber evidence="2">2.7.13.3</ecNumber>
    </recommendedName>
</protein>
<dbReference type="FunFam" id="1.10.287.130:FF:000045">
    <property type="entry name" value="Two-component system sensor histidine kinase/response regulator"/>
    <property type="match status" value="1"/>
</dbReference>
<keyword evidence="10" id="KW-0175">Coiled coil</keyword>
<dbReference type="InterPro" id="IPR001789">
    <property type="entry name" value="Sig_transdc_resp-reg_receiver"/>
</dbReference>
<dbReference type="InterPro" id="IPR000700">
    <property type="entry name" value="PAS-assoc_C"/>
</dbReference>
<keyword evidence="7" id="KW-0067">ATP-binding</keyword>
<dbReference type="PROSITE" id="PS50113">
    <property type="entry name" value="PAC"/>
    <property type="match status" value="1"/>
</dbReference>
<dbReference type="SUPFAM" id="SSF55874">
    <property type="entry name" value="ATPase domain of HSP90 chaperone/DNA topoisomerase II/histidine kinase"/>
    <property type="match status" value="2"/>
</dbReference>
<dbReference type="InterPro" id="IPR036097">
    <property type="entry name" value="HisK_dim/P_sf"/>
</dbReference>
<keyword evidence="6" id="KW-0418">Kinase</keyword>
<dbReference type="Pfam" id="PF00072">
    <property type="entry name" value="Response_reg"/>
    <property type="match status" value="2"/>
</dbReference>
<feature type="compositionally biased region" description="Basic residues" evidence="11">
    <location>
        <begin position="1"/>
        <end position="10"/>
    </location>
</feature>
<evidence type="ECO:0000256" key="3">
    <source>
        <dbReference type="ARBA" id="ARBA00022553"/>
    </source>
</evidence>
<dbReference type="CDD" id="cd17580">
    <property type="entry name" value="REC_2_DhkD-like"/>
    <property type="match status" value="1"/>
</dbReference>
<evidence type="ECO:0000256" key="1">
    <source>
        <dbReference type="ARBA" id="ARBA00000085"/>
    </source>
</evidence>
<dbReference type="SUPFAM" id="SSF52172">
    <property type="entry name" value="CheY-like"/>
    <property type="match status" value="2"/>
</dbReference>
<sequence>MLGRSKHHERRQPPRACADGRNGASCPATASRTSEPDFRALFESAPESYLVLDPDFQIVAASDAFLRTRLVSREATVGRNLFDVFPDNPDDPNATGTRNLRASLERVFSTGVADTMAVQKYDIRRPASEGGGFTERYYSPTNTPVLDENGTVTHVIHRGEDVTEFVLLKKLGGEQSRLVEEERTRAERMESELYHRAQEIQRANEQLRIANEKMSRLDELKTRFFSNVSHEFRTPLTLMLGPVEELIRGAHGPLSDEQRRELDVVRRNARRLLKLVNTLLDFSRIEAARMQVAYEPTDLATFTAELVNTFRSVVERAGLRLVVDCAPLPELVYVDREMWEKIVLNLISNAFKFTFDGSIEVSLRWTGDSVALSVHDTGTGIPEEELPRLFERFHRVQRARGRTFEGSGIGLALVRELVGFHKGTVSVTSTVGQGSTFTVSIPAGAAHLPAERIGAERELGLSATNAAAFVEEAEHWVEAPARVASEGPPSSCPAPEGEGGVRARVLLAEDNADMQRYIRRLLEPYHDVDAVSDGIEALDHARVHVPDLILTDVMMPGLDGFALVRELRADPRTQTVPIVMLSARASESARVEGAAFGADDYLVKPFSPRELLARVEARIELSRLRRQVAKETDRLRESEQRFRTLADNAPVIIWMTDVAGSCVYINATWQRLTGQSYDEALGRGWLAPLHPEDRPRVQRIFEAAVGAHEPFTFEYRLRMPDGSYRWFLDYGVPRRSEEGCFLGHIGSCTDITERKQAEEMQAEADRRKDEFLAMLAHELRNPLAPMRMALHIIRARHANAGTDRHLQILERQTDNLARLVDDLLDVSRLTRGKIELRKERLDVATVVSRAVDATRGLIEGRHHTLTIELPDEPVPVFADAVRLEQILVNLLTNAAKYTDPGGHITLRVTRIGARVELCVHDNGVGIAPQMLDRVWHIFEQAERTLDRAQGGLGIGLSIVRHLVEMHGGTVEARSPGLGQGSTFFVWLPLAPEEPACAETEPSLPARIGPPNHVHAGRRLRVLVVDDNVDAAIMIGELVREQGHEVRIVHDGLSALTAAGEQRPEVVFLDIGLPGMDGYEVARRLRASGHRPARLVALTGYGQDSDRRLAAAAGFTQHLVKPAEPDVVLGLLDAVSAAAA</sequence>
<evidence type="ECO:0000256" key="7">
    <source>
        <dbReference type="ARBA" id="ARBA00022840"/>
    </source>
</evidence>
<dbReference type="InterPro" id="IPR011006">
    <property type="entry name" value="CheY-like_superfamily"/>
</dbReference>
<organism evidence="16 17">
    <name type="scientific">Polyangium jinanense</name>
    <dbReference type="NCBI Taxonomy" id="2829994"/>
    <lineage>
        <taxon>Bacteria</taxon>
        <taxon>Pseudomonadati</taxon>
        <taxon>Myxococcota</taxon>
        <taxon>Polyangia</taxon>
        <taxon>Polyangiales</taxon>
        <taxon>Polyangiaceae</taxon>
        <taxon>Polyangium</taxon>
    </lineage>
</organism>
<dbReference type="Gene3D" id="1.10.287.130">
    <property type="match status" value="2"/>
</dbReference>
<name>A0A9X3X236_9BACT</name>
<feature type="domain" description="Response regulatory" evidence="13">
    <location>
        <begin position="1020"/>
        <end position="1135"/>
    </location>
</feature>
<dbReference type="InterPro" id="IPR005467">
    <property type="entry name" value="His_kinase_dom"/>
</dbReference>
<feature type="domain" description="PAS" evidence="14">
    <location>
        <begin position="638"/>
        <end position="708"/>
    </location>
</feature>
<dbReference type="GO" id="GO:0005524">
    <property type="term" value="F:ATP binding"/>
    <property type="evidence" value="ECO:0007669"/>
    <property type="project" value="UniProtKB-KW"/>
</dbReference>